<accession>A0A1W6LPM6</accession>
<dbReference type="Pfam" id="PF00005">
    <property type="entry name" value="ABC_tran"/>
    <property type="match status" value="1"/>
</dbReference>
<keyword evidence="6" id="KW-0449">Lipoprotein</keyword>
<dbReference type="InterPro" id="IPR017871">
    <property type="entry name" value="ABC_transporter-like_CS"/>
</dbReference>
<dbReference type="Gene3D" id="3.40.50.300">
    <property type="entry name" value="P-loop containing nucleotide triphosphate hydrolases"/>
    <property type="match status" value="1"/>
</dbReference>
<evidence type="ECO:0000256" key="1">
    <source>
        <dbReference type="ARBA" id="ARBA00022448"/>
    </source>
</evidence>
<comment type="similarity">
    <text evidence="4">Belongs to the ABC transporter superfamily. Macrolide exporter (TC 3.A.1.122) family.</text>
</comment>
<dbReference type="PROSITE" id="PS00211">
    <property type="entry name" value="ABC_TRANSPORTER_1"/>
    <property type="match status" value="1"/>
</dbReference>
<feature type="domain" description="ABC transporter" evidence="5">
    <location>
        <begin position="5"/>
        <end position="229"/>
    </location>
</feature>
<dbReference type="GO" id="GO:0016887">
    <property type="term" value="F:ATP hydrolysis activity"/>
    <property type="evidence" value="ECO:0007669"/>
    <property type="project" value="InterPro"/>
</dbReference>
<gene>
    <name evidence="6" type="primary">lolD_1</name>
    <name evidence="6" type="ORF">STSP1_02139</name>
</gene>
<evidence type="ECO:0000313" key="7">
    <source>
        <dbReference type="Proteomes" id="UP000193334"/>
    </source>
</evidence>
<sequence length="229" mass="25537">MNSVIELSEIHKSYQISKTRNVPVLKGINFSVNSGEYLGIMGASGSGKSTLLNLLGLLDLPTKGSYCLEGSNTSTLGDRRLAELRNKKIGFIFQSFNLFGYLSVAQNIEVPLVYGNMNKKKRQTISEQLAERLGLGHRLKHRPYELSGGERQRVAIARALSNSPTFILADEPTGNLDEKTGNEVMDLFRELNENGTTIIAVTHNPEYESFFDRVVYLRDGKVEADYETQ</sequence>
<dbReference type="PANTHER" id="PTHR24220">
    <property type="entry name" value="IMPORT ATP-BINDING PROTEIN"/>
    <property type="match status" value="1"/>
</dbReference>
<evidence type="ECO:0000313" key="6">
    <source>
        <dbReference type="EMBL" id="ARN57717.1"/>
    </source>
</evidence>
<proteinExistence type="inferred from homology"/>
<dbReference type="AlphaFoldDB" id="A0A1W6LPM6"/>
<evidence type="ECO:0000259" key="5">
    <source>
        <dbReference type="PROSITE" id="PS50893"/>
    </source>
</evidence>
<dbReference type="SMART" id="SM00382">
    <property type="entry name" value="AAA"/>
    <property type="match status" value="1"/>
</dbReference>
<dbReference type="STRING" id="1941349.STSP1_02139"/>
<evidence type="ECO:0000256" key="4">
    <source>
        <dbReference type="ARBA" id="ARBA00038388"/>
    </source>
</evidence>
<dbReference type="InterPro" id="IPR017911">
    <property type="entry name" value="MacB-like_ATP-bd"/>
</dbReference>
<organism evidence="6 7">
    <name type="scientific">Sedimentisphaera salicampi</name>
    <dbReference type="NCBI Taxonomy" id="1941349"/>
    <lineage>
        <taxon>Bacteria</taxon>
        <taxon>Pseudomonadati</taxon>
        <taxon>Planctomycetota</taxon>
        <taxon>Phycisphaerae</taxon>
        <taxon>Sedimentisphaerales</taxon>
        <taxon>Sedimentisphaeraceae</taxon>
        <taxon>Sedimentisphaera</taxon>
    </lineage>
</organism>
<dbReference type="PROSITE" id="PS50893">
    <property type="entry name" value="ABC_TRANSPORTER_2"/>
    <property type="match status" value="1"/>
</dbReference>
<dbReference type="RefSeq" id="WP_085756713.1">
    <property type="nucleotide sequence ID" value="NZ_CP021023.1"/>
</dbReference>
<keyword evidence="1" id="KW-0813">Transport</keyword>
<keyword evidence="7" id="KW-1185">Reference proteome</keyword>
<keyword evidence="2" id="KW-0547">Nucleotide-binding</keyword>
<dbReference type="FunFam" id="3.40.50.300:FF:000032">
    <property type="entry name" value="Export ABC transporter ATP-binding protein"/>
    <property type="match status" value="1"/>
</dbReference>
<evidence type="ECO:0000256" key="2">
    <source>
        <dbReference type="ARBA" id="ARBA00022741"/>
    </source>
</evidence>
<dbReference type="GO" id="GO:0005524">
    <property type="term" value="F:ATP binding"/>
    <property type="evidence" value="ECO:0007669"/>
    <property type="project" value="UniProtKB-KW"/>
</dbReference>
<keyword evidence="3 6" id="KW-0067">ATP-binding</keyword>
<dbReference type="SUPFAM" id="SSF52540">
    <property type="entry name" value="P-loop containing nucleoside triphosphate hydrolases"/>
    <property type="match status" value="1"/>
</dbReference>
<reference evidence="7" key="1">
    <citation type="submission" date="2017-04" db="EMBL/GenBank/DDBJ databases">
        <title>Comparative genomics and description of representatives of a novel lineage of planctomycetes thriving in anoxic sediments.</title>
        <authorList>
            <person name="Spring S."/>
            <person name="Bunk B."/>
            <person name="Sproer C."/>
        </authorList>
    </citation>
    <scope>NUCLEOTIDE SEQUENCE [LARGE SCALE GENOMIC DNA]</scope>
    <source>
        <strain evidence="7">ST-PulAB-D4</strain>
    </source>
</reference>
<dbReference type="InterPro" id="IPR015854">
    <property type="entry name" value="ABC_transpr_LolD-like"/>
</dbReference>
<dbReference type="InterPro" id="IPR003439">
    <property type="entry name" value="ABC_transporter-like_ATP-bd"/>
</dbReference>
<dbReference type="GO" id="GO:0005886">
    <property type="term" value="C:plasma membrane"/>
    <property type="evidence" value="ECO:0007669"/>
    <property type="project" value="TreeGrafter"/>
</dbReference>
<dbReference type="InterPro" id="IPR003593">
    <property type="entry name" value="AAA+_ATPase"/>
</dbReference>
<dbReference type="InterPro" id="IPR027417">
    <property type="entry name" value="P-loop_NTPase"/>
</dbReference>
<dbReference type="KEGG" id="pbp:STSP1_02139"/>
<evidence type="ECO:0000256" key="3">
    <source>
        <dbReference type="ARBA" id="ARBA00022840"/>
    </source>
</evidence>
<dbReference type="EC" id="3.6.3.-" evidence="6"/>
<dbReference type="Proteomes" id="UP000193334">
    <property type="component" value="Chromosome"/>
</dbReference>
<dbReference type="OrthoDB" id="273392at2"/>
<dbReference type="EMBL" id="CP021023">
    <property type="protein sequence ID" value="ARN57717.1"/>
    <property type="molecule type" value="Genomic_DNA"/>
</dbReference>
<name>A0A1W6LPM6_9BACT</name>
<dbReference type="GO" id="GO:0022857">
    <property type="term" value="F:transmembrane transporter activity"/>
    <property type="evidence" value="ECO:0007669"/>
    <property type="project" value="TreeGrafter"/>
</dbReference>
<protein>
    <submittedName>
        <fullName evidence="6">Lipoprotein-releasing system ATP-binding protein LolD</fullName>
        <ecNumber evidence="6">3.6.3.-</ecNumber>
    </submittedName>
</protein>
<dbReference type="PANTHER" id="PTHR24220:SF86">
    <property type="entry name" value="ABC TRANSPORTER ABCH.1"/>
    <property type="match status" value="1"/>
</dbReference>
<dbReference type="GO" id="GO:0098796">
    <property type="term" value="C:membrane protein complex"/>
    <property type="evidence" value="ECO:0007669"/>
    <property type="project" value="UniProtKB-ARBA"/>
</dbReference>
<dbReference type="CDD" id="cd03255">
    <property type="entry name" value="ABC_MJ0796_LolCDE_FtsE"/>
    <property type="match status" value="1"/>
</dbReference>
<keyword evidence="6" id="KW-0378">Hydrolase</keyword>